<reference evidence="13" key="1">
    <citation type="submission" date="2021-01" db="EMBL/GenBank/DDBJ databases">
        <authorList>
            <person name="Corre E."/>
            <person name="Pelletier E."/>
            <person name="Niang G."/>
            <person name="Scheremetjew M."/>
            <person name="Finn R."/>
            <person name="Kale V."/>
            <person name="Holt S."/>
            <person name="Cochrane G."/>
            <person name="Meng A."/>
            <person name="Brown T."/>
            <person name="Cohen L."/>
        </authorList>
    </citation>
    <scope>NUCLEOTIDE SEQUENCE</scope>
    <source>
        <strain evidence="13">CCMP645</strain>
    </source>
</reference>
<evidence type="ECO:0000259" key="11">
    <source>
        <dbReference type="PROSITE" id="PS51471"/>
    </source>
</evidence>
<dbReference type="GO" id="GO:0004656">
    <property type="term" value="F:procollagen-proline 4-dioxygenase activity"/>
    <property type="evidence" value="ECO:0007669"/>
    <property type="project" value="TreeGrafter"/>
</dbReference>
<accession>A0A7S4AYU3</accession>
<evidence type="ECO:0000256" key="3">
    <source>
        <dbReference type="ARBA" id="ARBA00004308"/>
    </source>
</evidence>
<dbReference type="Pfam" id="PF13640">
    <property type="entry name" value="2OG-FeII_Oxy_3"/>
    <property type="match status" value="1"/>
</dbReference>
<feature type="domain" description="ShKT" evidence="12">
    <location>
        <begin position="75"/>
        <end position="109"/>
    </location>
</feature>
<keyword evidence="5" id="KW-0479">Metal-binding</keyword>
<dbReference type="EMBL" id="HBIZ01001611">
    <property type="protein sequence ID" value="CAE0748312.1"/>
    <property type="molecule type" value="Transcribed_RNA"/>
</dbReference>
<evidence type="ECO:0000256" key="2">
    <source>
        <dbReference type="ARBA" id="ARBA00004167"/>
    </source>
</evidence>
<feature type="domain" description="Fe2OG dioxygenase" evidence="11">
    <location>
        <begin position="226"/>
        <end position="330"/>
    </location>
</feature>
<evidence type="ECO:0000256" key="7">
    <source>
        <dbReference type="ARBA" id="ARBA00022989"/>
    </source>
</evidence>
<dbReference type="InterPro" id="IPR045054">
    <property type="entry name" value="P4HA-like"/>
</dbReference>
<keyword evidence="9" id="KW-0408">Iron</keyword>
<dbReference type="InterPro" id="IPR003582">
    <property type="entry name" value="ShKT_dom"/>
</dbReference>
<proteinExistence type="predicted"/>
<dbReference type="AlphaFoldDB" id="A0A7S4AYU3"/>
<protein>
    <recommendedName>
        <fullName evidence="14">Fe2OG dioxygenase domain-containing protein</fullName>
    </recommendedName>
</protein>
<evidence type="ECO:0000256" key="9">
    <source>
        <dbReference type="ARBA" id="ARBA00023004"/>
    </source>
</evidence>
<comment type="subcellular location">
    <subcellularLocation>
        <location evidence="3">Endomembrane system</location>
    </subcellularLocation>
    <subcellularLocation>
        <location evidence="2">Membrane</location>
        <topology evidence="2">Single-pass membrane protein</topology>
    </subcellularLocation>
</comment>
<dbReference type="Pfam" id="PF01549">
    <property type="entry name" value="ShK"/>
    <property type="match status" value="2"/>
</dbReference>
<dbReference type="PANTHER" id="PTHR10869:SF233">
    <property type="entry name" value="FE2OG DIOXYGENASE DOMAIN-CONTAINING PROTEIN"/>
    <property type="match status" value="1"/>
</dbReference>
<evidence type="ECO:0008006" key="14">
    <source>
        <dbReference type="Google" id="ProtNLM"/>
    </source>
</evidence>
<evidence type="ECO:0000259" key="12">
    <source>
        <dbReference type="PROSITE" id="PS51670"/>
    </source>
</evidence>
<evidence type="ECO:0000256" key="10">
    <source>
        <dbReference type="ARBA" id="ARBA00023136"/>
    </source>
</evidence>
<gene>
    <name evidence="13" type="ORF">PCAR00345_LOCUS894</name>
</gene>
<dbReference type="SMART" id="SM00702">
    <property type="entry name" value="P4Hc"/>
    <property type="match status" value="1"/>
</dbReference>
<evidence type="ECO:0000256" key="6">
    <source>
        <dbReference type="ARBA" id="ARBA00022964"/>
    </source>
</evidence>
<evidence type="ECO:0000256" key="4">
    <source>
        <dbReference type="ARBA" id="ARBA00022692"/>
    </source>
</evidence>
<keyword evidence="4" id="KW-0812">Transmembrane</keyword>
<dbReference type="Gene3D" id="2.60.120.620">
    <property type="entry name" value="q2cbj1_9rhob like domain"/>
    <property type="match status" value="1"/>
</dbReference>
<name>A0A7S4AYU3_CHRCT</name>
<sequence>MSVAGEQVAVDSKGSQASMISSARSRTCKDEVPDCLSLTNANLTGCAENPRLLALCSKTCGSCYYRSLVDEATKCEDANENCKLWADSGECDANPSYMLQHCTVACDACAAKQNGCARKQKQPALFPPSDMDAMFKRALSDFPQFSPTALSTDPWVIQFENVVTAEEAAIMTESCPKFERSLAGDQLSPVRTSTQCWCGEGECLQNENVHAVTERILNITQVPFNNAEYFQVLKYEPGQFYKAHHDQQSAHWSPQGVRLYTFFIYLSDVEAGGGTRFPMLDVTVTPKLGRAILWPSVFGHDLTTSDKRTTHEALPVEKGVKWAANLWQHLYDFKSPSRSGLCLFLGRNSNHE</sequence>
<evidence type="ECO:0000256" key="1">
    <source>
        <dbReference type="ARBA" id="ARBA00001961"/>
    </source>
</evidence>
<dbReference type="GO" id="GO:0005783">
    <property type="term" value="C:endoplasmic reticulum"/>
    <property type="evidence" value="ECO:0007669"/>
    <property type="project" value="TreeGrafter"/>
</dbReference>
<keyword evidence="8" id="KW-0560">Oxidoreductase</keyword>
<dbReference type="InterPro" id="IPR044862">
    <property type="entry name" value="Pro_4_hyd_alph_FE2OG_OXY"/>
</dbReference>
<dbReference type="PANTHER" id="PTHR10869">
    <property type="entry name" value="PROLYL 4-HYDROXYLASE ALPHA SUBUNIT"/>
    <property type="match status" value="1"/>
</dbReference>
<dbReference type="PROSITE" id="PS51670">
    <property type="entry name" value="SHKT"/>
    <property type="match status" value="2"/>
</dbReference>
<feature type="domain" description="ShKT" evidence="12">
    <location>
        <begin position="28"/>
        <end position="63"/>
    </location>
</feature>
<dbReference type="GO" id="GO:0031418">
    <property type="term" value="F:L-ascorbic acid binding"/>
    <property type="evidence" value="ECO:0007669"/>
    <property type="project" value="InterPro"/>
</dbReference>
<evidence type="ECO:0000256" key="5">
    <source>
        <dbReference type="ARBA" id="ARBA00022723"/>
    </source>
</evidence>
<dbReference type="PROSITE" id="PS51471">
    <property type="entry name" value="FE2OG_OXY"/>
    <property type="match status" value="1"/>
</dbReference>
<evidence type="ECO:0000256" key="8">
    <source>
        <dbReference type="ARBA" id="ARBA00023002"/>
    </source>
</evidence>
<organism evidence="13">
    <name type="scientific">Chrysotila carterae</name>
    <name type="common">Marine alga</name>
    <name type="synonym">Syracosphaera carterae</name>
    <dbReference type="NCBI Taxonomy" id="13221"/>
    <lineage>
        <taxon>Eukaryota</taxon>
        <taxon>Haptista</taxon>
        <taxon>Haptophyta</taxon>
        <taxon>Prymnesiophyceae</taxon>
        <taxon>Isochrysidales</taxon>
        <taxon>Isochrysidaceae</taxon>
        <taxon>Chrysotila</taxon>
    </lineage>
</organism>
<evidence type="ECO:0000313" key="13">
    <source>
        <dbReference type="EMBL" id="CAE0748312.1"/>
    </source>
</evidence>
<dbReference type="GO" id="GO:0016020">
    <property type="term" value="C:membrane"/>
    <property type="evidence" value="ECO:0007669"/>
    <property type="project" value="UniProtKB-SubCell"/>
</dbReference>
<keyword evidence="6" id="KW-0223">Dioxygenase</keyword>
<dbReference type="GO" id="GO:0005506">
    <property type="term" value="F:iron ion binding"/>
    <property type="evidence" value="ECO:0007669"/>
    <property type="project" value="InterPro"/>
</dbReference>
<keyword evidence="10" id="KW-0472">Membrane</keyword>
<comment type="cofactor">
    <cofactor evidence="1">
        <name>L-ascorbate</name>
        <dbReference type="ChEBI" id="CHEBI:38290"/>
    </cofactor>
</comment>
<dbReference type="InterPro" id="IPR006620">
    <property type="entry name" value="Pro_4_hyd_alph"/>
</dbReference>
<dbReference type="InterPro" id="IPR005123">
    <property type="entry name" value="Oxoglu/Fe-dep_dioxygenase_dom"/>
</dbReference>
<keyword evidence="7" id="KW-1133">Transmembrane helix</keyword>
<dbReference type="SMART" id="SM00254">
    <property type="entry name" value="ShKT"/>
    <property type="match status" value="2"/>
</dbReference>